<gene>
    <name evidence="1" type="ORF">HHL14_17380</name>
</gene>
<evidence type="ECO:0000313" key="2">
    <source>
        <dbReference type="Proteomes" id="UP000583127"/>
    </source>
</evidence>
<evidence type="ECO:0000313" key="1">
    <source>
        <dbReference type="EMBL" id="NML32603.1"/>
    </source>
</evidence>
<dbReference type="Proteomes" id="UP000583127">
    <property type="component" value="Unassembled WGS sequence"/>
</dbReference>
<dbReference type="EMBL" id="JABBFZ010000010">
    <property type="protein sequence ID" value="NML32603.1"/>
    <property type="molecule type" value="Genomic_DNA"/>
</dbReference>
<protein>
    <recommendedName>
        <fullName evidence="3">Maleate isomerase</fullName>
    </recommendedName>
</protein>
<sequence length="240" mass="26148">MKKLRVGMIVPSLNTIAEDDFRAYCPDGVAYHVHRIRLRKEAGRVTMESLTRAYLEAIDEGGYLKDLSPDAIAFNCTGASVANGQDCDARLAQRMTQTLEIPSTNTMVAIKEALSVLKADGILHVCPFSDEFSRIERQSLLDSGFNVLRTVSLGFTDAKVAAQMEPAEIAEVVRKQVDGDTRAVLLSCANVRAFEAADELERGLDLPVVTSNQAMLWSVLNAAGWRGQIRGAGRLFQTGG</sequence>
<dbReference type="InterPro" id="IPR026286">
    <property type="entry name" value="MaiA/AMDase"/>
</dbReference>
<accession>A0A7X9ZZG8</accession>
<evidence type="ECO:0008006" key="3">
    <source>
        <dbReference type="Google" id="ProtNLM"/>
    </source>
</evidence>
<dbReference type="Gene3D" id="3.40.50.12500">
    <property type="match status" value="1"/>
</dbReference>
<dbReference type="PANTHER" id="PTHR40267:SF1">
    <property type="entry name" value="BLR3294 PROTEIN"/>
    <property type="match status" value="1"/>
</dbReference>
<dbReference type="InterPro" id="IPR053714">
    <property type="entry name" value="Iso_Racemase_Enz_sf"/>
</dbReference>
<dbReference type="RefSeq" id="WP_169498861.1">
    <property type="nucleotide sequence ID" value="NZ_JABBFZ010000010.1"/>
</dbReference>
<dbReference type="PANTHER" id="PTHR40267">
    <property type="entry name" value="BLR3294 PROTEIN"/>
    <property type="match status" value="1"/>
</dbReference>
<proteinExistence type="predicted"/>
<dbReference type="PIRSF" id="PIRSF015736">
    <property type="entry name" value="MI"/>
    <property type="match status" value="1"/>
</dbReference>
<keyword evidence="2" id="KW-1185">Reference proteome</keyword>
<dbReference type="Pfam" id="PF17645">
    <property type="entry name" value="Amdase"/>
    <property type="match status" value="1"/>
</dbReference>
<name>A0A7X9ZZG8_9BURK</name>
<dbReference type="AlphaFoldDB" id="A0A7X9ZZG8"/>
<reference evidence="1 2" key="1">
    <citation type="submission" date="2020-04" db="EMBL/GenBank/DDBJ databases">
        <title>Paraburkholderia sp. G-4-1-8 isolated from soil.</title>
        <authorList>
            <person name="Dahal R.H."/>
        </authorList>
    </citation>
    <scope>NUCLEOTIDE SEQUENCE [LARGE SCALE GENOMIC DNA]</scope>
    <source>
        <strain evidence="1 2">G-4-1-8</strain>
    </source>
</reference>
<comment type="caution">
    <text evidence="1">The sequence shown here is derived from an EMBL/GenBank/DDBJ whole genome shotgun (WGS) entry which is preliminary data.</text>
</comment>
<organism evidence="1 2">
    <name type="scientific">Paraburkholderia antibiotica</name>
    <dbReference type="NCBI Taxonomy" id="2728839"/>
    <lineage>
        <taxon>Bacteria</taxon>
        <taxon>Pseudomonadati</taxon>
        <taxon>Pseudomonadota</taxon>
        <taxon>Betaproteobacteria</taxon>
        <taxon>Burkholderiales</taxon>
        <taxon>Burkholderiaceae</taxon>
        <taxon>Paraburkholderia</taxon>
    </lineage>
</organism>